<dbReference type="RefSeq" id="WP_182157706.1">
    <property type="nucleotide sequence ID" value="NZ_JACEZU010000075.1"/>
</dbReference>
<evidence type="ECO:0000256" key="1">
    <source>
        <dbReference type="SAM" id="SignalP"/>
    </source>
</evidence>
<gene>
    <name evidence="2" type="ORF">H3H39_27500</name>
</gene>
<organism evidence="2 3">
    <name type="scientific">Rugamonas apoptosis</name>
    <dbReference type="NCBI Taxonomy" id="2758570"/>
    <lineage>
        <taxon>Bacteria</taxon>
        <taxon>Pseudomonadati</taxon>
        <taxon>Pseudomonadota</taxon>
        <taxon>Betaproteobacteria</taxon>
        <taxon>Burkholderiales</taxon>
        <taxon>Oxalobacteraceae</taxon>
        <taxon>Telluria group</taxon>
        <taxon>Rugamonas</taxon>
    </lineage>
</organism>
<name>A0A7W2FFG7_9BURK</name>
<proteinExistence type="predicted"/>
<reference evidence="2 3" key="1">
    <citation type="submission" date="2020-07" db="EMBL/GenBank/DDBJ databases">
        <title>Novel species isolated from subtropical streams in China.</title>
        <authorList>
            <person name="Lu H."/>
        </authorList>
    </citation>
    <scope>NUCLEOTIDE SEQUENCE [LARGE SCALE GENOMIC DNA]</scope>
    <source>
        <strain evidence="2 3">LX47W</strain>
    </source>
</reference>
<dbReference type="EMBL" id="JACEZU010000075">
    <property type="protein sequence ID" value="MBA5690761.1"/>
    <property type="molecule type" value="Genomic_DNA"/>
</dbReference>
<comment type="caution">
    <text evidence="2">The sequence shown here is derived from an EMBL/GenBank/DDBJ whole genome shotgun (WGS) entry which is preliminary data.</text>
</comment>
<evidence type="ECO:0000313" key="2">
    <source>
        <dbReference type="EMBL" id="MBA5690761.1"/>
    </source>
</evidence>
<keyword evidence="3" id="KW-1185">Reference proteome</keyword>
<feature type="chain" id="PRO_5031238733" evidence="1">
    <location>
        <begin position="30"/>
        <end position="78"/>
    </location>
</feature>
<protein>
    <submittedName>
        <fullName evidence="2">Uncharacterized protein</fullName>
    </submittedName>
</protein>
<feature type="non-terminal residue" evidence="2">
    <location>
        <position position="78"/>
    </location>
</feature>
<evidence type="ECO:0000313" key="3">
    <source>
        <dbReference type="Proteomes" id="UP000573499"/>
    </source>
</evidence>
<accession>A0A7W2FFG7</accession>
<feature type="signal peptide" evidence="1">
    <location>
        <begin position="1"/>
        <end position="29"/>
    </location>
</feature>
<sequence length="78" mass="7730">MSTQVSFKRAAAALAVLAALGASIHFVHASQAPHAVTSAPSAAPKPVPDSISFDANAPQWSSLKVSALAAGALPVAEP</sequence>
<dbReference type="AlphaFoldDB" id="A0A7W2FFG7"/>
<dbReference type="Proteomes" id="UP000573499">
    <property type="component" value="Unassembled WGS sequence"/>
</dbReference>
<keyword evidence="1" id="KW-0732">Signal</keyword>